<evidence type="ECO:0000259" key="2">
    <source>
        <dbReference type="Pfam" id="PF16217"/>
    </source>
</evidence>
<evidence type="ECO:0000313" key="3">
    <source>
        <dbReference type="EMBL" id="MBO1363705.1"/>
    </source>
</evidence>
<dbReference type="InterPro" id="IPR024079">
    <property type="entry name" value="MetalloPept_cat_dom_sf"/>
</dbReference>
<proteinExistence type="predicted"/>
<dbReference type="Pfam" id="PF09471">
    <property type="entry name" value="Peptidase_M64"/>
    <property type="match status" value="1"/>
</dbReference>
<dbReference type="InterPro" id="IPR038171">
    <property type="entry name" value="M64_N_sf"/>
</dbReference>
<dbReference type="Gene3D" id="2.60.40.3250">
    <property type="entry name" value="Peptidase M64, N-terminal domain"/>
    <property type="match status" value="1"/>
</dbReference>
<feature type="chain" id="PRO_5045683355" evidence="1">
    <location>
        <begin position="22"/>
        <end position="426"/>
    </location>
</feature>
<feature type="domain" description="Peptidase M64 N-terminal" evidence="2">
    <location>
        <begin position="23"/>
        <end position="141"/>
    </location>
</feature>
<name>A0ABS3M6B5_9BACT</name>
<keyword evidence="1" id="KW-0732">Signal</keyword>
<organism evidence="3 4">
    <name type="scientific">Prevotella illustrans</name>
    <dbReference type="NCBI Taxonomy" id="2800387"/>
    <lineage>
        <taxon>Bacteria</taxon>
        <taxon>Pseudomonadati</taxon>
        <taxon>Bacteroidota</taxon>
        <taxon>Bacteroidia</taxon>
        <taxon>Bacteroidales</taxon>
        <taxon>Prevotellaceae</taxon>
        <taxon>Prevotella</taxon>
    </lineage>
</organism>
<accession>A0ABS3M6B5</accession>
<sequence>MKNRFFYLLLFLTFFATNGMAQDFSKYFTDKTLRINYTFTGDVSKQDIAVDELCVEPRWWGKRNRLTEVPMEGNGQIIVKDHATGAVIYRNSFSTLFQEWLSYPEAQTTRKSFENVFLVPMPLKKADVTVELYNNHRQIITQMTHTVDPTDILIRHTGYKDVTPYETLQMPDDTARCIRIAYIAEGYQPSEMPLFIKDVKEAMEAMFAHEPFKSLRNRFHIVAVKAPSVDSGTSEPRAGIWKNTALHSHFDTFYSERYLTTLHLKDLHEWLAGIPYEHIIVLVNTTTYGGGGILNSYNLTAAHHPKTKPVVVHEFGHSFAGLADEYAYEAEAIPMYPKDTEPWEANITTLKDFHSKWENMLDKRTKIPTPLNPKHMEKVGVYEGAGYSLKGVYRAFQDCRMRTNENPEFCPVCRRQIERVIRFYTE</sequence>
<dbReference type="Proteomes" id="UP000664265">
    <property type="component" value="Unassembled WGS sequence"/>
</dbReference>
<gene>
    <name evidence="3" type="ORF">JHU38_07985</name>
</gene>
<dbReference type="RefSeq" id="WP_107582672.1">
    <property type="nucleotide sequence ID" value="NZ_JAERMS010000024.1"/>
</dbReference>
<dbReference type="EMBL" id="JAERMS010000024">
    <property type="protein sequence ID" value="MBO1363705.1"/>
    <property type="molecule type" value="Genomic_DNA"/>
</dbReference>
<dbReference type="InterPro" id="IPR032625">
    <property type="entry name" value="M64_N"/>
</dbReference>
<comment type="caution">
    <text evidence="3">The sequence shown here is derived from an EMBL/GenBank/DDBJ whole genome shotgun (WGS) entry which is preliminary data.</text>
</comment>
<protein>
    <submittedName>
        <fullName evidence="3">Peptidase M64</fullName>
    </submittedName>
</protein>
<evidence type="ECO:0000313" key="4">
    <source>
        <dbReference type="Proteomes" id="UP000664265"/>
    </source>
</evidence>
<dbReference type="Pfam" id="PF16217">
    <property type="entry name" value="M64_N"/>
    <property type="match status" value="1"/>
</dbReference>
<dbReference type="InterPro" id="IPR019026">
    <property type="entry name" value="Peptidase_M64_IgA"/>
</dbReference>
<dbReference type="Gene3D" id="3.40.390.10">
    <property type="entry name" value="Collagenase (Catalytic Domain)"/>
    <property type="match status" value="1"/>
</dbReference>
<reference evidence="3 4" key="1">
    <citation type="submission" date="2021-01" db="EMBL/GenBank/DDBJ databases">
        <title>Prevotella A2931 sp. nov.</title>
        <authorList>
            <person name="Buhl M."/>
            <person name="Oberhettinger P."/>
        </authorList>
    </citation>
    <scope>NUCLEOTIDE SEQUENCE [LARGE SCALE GENOMIC DNA]</scope>
    <source>
        <strain evidence="3 4">A2931</strain>
    </source>
</reference>
<keyword evidence="4" id="KW-1185">Reference proteome</keyword>
<evidence type="ECO:0000256" key="1">
    <source>
        <dbReference type="SAM" id="SignalP"/>
    </source>
</evidence>
<feature type="signal peptide" evidence="1">
    <location>
        <begin position="1"/>
        <end position="21"/>
    </location>
</feature>